<keyword evidence="9" id="KW-1185">Reference proteome</keyword>
<evidence type="ECO:0000313" key="8">
    <source>
        <dbReference type="EMBL" id="CAF0717114.1"/>
    </source>
</evidence>
<dbReference type="InterPro" id="IPR000322">
    <property type="entry name" value="Glyco_hydro_31_TIM"/>
</dbReference>
<dbReference type="GO" id="GO:0005975">
    <property type="term" value="P:carbohydrate metabolic process"/>
    <property type="evidence" value="ECO:0007669"/>
    <property type="project" value="InterPro"/>
</dbReference>
<accession>A0A813M9H8</accession>
<dbReference type="AlphaFoldDB" id="A0A813M9H8"/>
<dbReference type="InterPro" id="IPR017853">
    <property type="entry name" value="GH"/>
</dbReference>
<dbReference type="InterPro" id="IPR048395">
    <property type="entry name" value="Glyco_hydro_31_C"/>
</dbReference>
<dbReference type="CDD" id="cd06592">
    <property type="entry name" value="GH31_NET37"/>
    <property type="match status" value="1"/>
</dbReference>
<keyword evidence="5" id="KW-1133">Transmembrane helix</keyword>
<dbReference type="PANTHER" id="PTHR43053:SF4">
    <property type="entry name" value="MYOGENESIS-REGULATING GLYCOSIDASE"/>
    <property type="match status" value="1"/>
</dbReference>
<dbReference type="OrthoDB" id="10070917at2759"/>
<evidence type="ECO:0000313" key="9">
    <source>
        <dbReference type="Proteomes" id="UP000663879"/>
    </source>
</evidence>
<evidence type="ECO:0000256" key="4">
    <source>
        <dbReference type="RuleBase" id="RU361185"/>
    </source>
</evidence>
<comment type="similarity">
    <text evidence="1 4">Belongs to the glycosyl hydrolase 31 family.</text>
</comment>
<dbReference type="EMBL" id="CAJNOC010000123">
    <property type="protein sequence ID" value="CAF0717114.1"/>
    <property type="molecule type" value="Genomic_DNA"/>
</dbReference>
<keyword evidence="3 4" id="KW-0326">Glycosidase</keyword>
<feature type="domain" description="Glycosyl hydrolase family 31 C-terminal" evidence="7">
    <location>
        <begin position="640"/>
        <end position="718"/>
    </location>
</feature>
<feature type="domain" description="Glycoside hydrolase family 31 TIM barrel" evidence="6">
    <location>
        <begin position="327"/>
        <end position="625"/>
    </location>
</feature>
<dbReference type="InterPro" id="IPR013780">
    <property type="entry name" value="Glyco_hydro_b"/>
</dbReference>
<dbReference type="SUPFAM" id="SSF51445">
    <property type="entry name" value="(Trans)glycosidases"/>
    <property type="match status" value="1"/>
</dbReference>
<evidence type="ECO:0000256" key="3">
    <source>
        <dbReference type="ARBA" id="ARBA00023295"/>
    </source>
</evidence>
<organism evidence="8 9">
    <name type="scientific">Brachionus calyciflorus</name>
    <dbReference type="NCBI Taxonomy" id="104777"/>
    <lineage>
        <taxon>Eukaryota</taxon>
        <taxon>Metazoa</taxon>
        <taxon>Spiralia</taxon>
        <taxon>Gnathifera</taxon>
        <taxon>Rotifera</taxon>
        <taxon>Eurotatoria</taxon>
        <taxon>Monogononta</taxon>
        <taxon>Pseudotrocha</taxon>
        <taxon>Ploima</taxon>
        <taxon>Brachionidae</taxon>
        <taxon>Brachionus</taxon>
    </lineage>
</organism>
<dbReference type="Pfam" id="PF21365">
    <property type="entry name" value="Glyco_hydro_31_3rd"/>
    <property type="match status" value="1"/>
</dbReference>
<gene>
    <name evidence="8" type="ORF">OXX778_LOCUS1777</name>
</gene>
<dbReference type="GO" id="GO:0004553">
    <property type="term" value="F:hydrolase activity, hydrolyzing O-glycosyl compounds"/>
    <property type="evidence" value="ECO:0007669"/>
    <property type="project" value="InterPro"/>
</dbReference>
<sequence length="861" mass="100119">MEKNTLSESHSKTFDKMEEKKLKRIKLSIVIFTIVNLAILIGYLVISLTVLTKHECSDNVKPLFNGDNHKILNSDKQIIHDLLTRDMFVYDSSKNRILSGKIGMNLVLDDYKEITTKEGENKNDYRIWFNATSRAANLILDVTTSKKSGSITCQTYDWTINQKPDTNYANQEFEDCFNLGDSYWYGQAENKNQQFWPINNIEFKEYTPYLTGLFGDNWSSILERYWLSSNGVAIIVNQTIPLFVKKNRTSFCLLASSKEPYHNQHFITKLKYDICKIDKTNVKDSYLNKLQLFVINNYFSKPSGIPDERMFKSPIWSTWANFKKKINESTIKMFAHEILANNYTHSQLEIDDKWQVSYGDFSFDTQKFPNMASLIEYLNSFDFRTTLWVHPFANIDSPNFLFQAFNFLEVRAPDGLRPAFTSWWDGLAAIILDTTNPNATNWFYSELEKIRQTTGIDSFKFDAGEVNWLPKRFWLNDGSITPDQYSMGYARMASRLGRMIEVRTGCQTQDLPIFVRMLDKDSTWGYDNGLKSVVTTGLVMSILGYPFILPDMIGGNAYIFNGEDIDFDSELIAYPDYQLYIRWAQLTAFLPSMQFSIPPWNYNNKTKVPVNQICRELVNLHERLVYPVLIEYAKNAVETGEPVIRPVWWIDNSDEKTLTISDQFLVGNDILVAPILDENQYKRDIYLPRGEWIAENGTSFKGPLVLKSYQAPIEVIPMSCHFTQKVRPPTGSRLLMLFSDNLSNIYSIFEYEETYIIIYDPMTPVRSCSGKYSGGIPFLKELNEEEFLELKTAFENLARKKENHTFDRSRPTGLFTSRNDKFIVRMGYYDEFERLVKKHQQDYVNSLQFEIQEMVEMVDCD</sequence>
<keyword evidence="2 4" id="KW-0378">Hydrolase</keyword>
<evidence type="ECO:0000256" key="1">
    <source>
        <dbReference type="ARBA" id="ARBA00007806"/>
    </source>
</evidence>
<dbReference type="PANTHER" id="PTHR43053">
    <property type="entry name" value="GLYCOSIDASE FAMILY 31"/>
    <property type="match status" value="1"/>
</dbReference>
<comment type="caution">
    <text evidence="8">The sequence shown here is derived from an EMBL/GenBank/DDBJ whole genome shotgun (WGS) entry which is preliminary data.</text>
</comment>
<proteinExistence type="inferred from homology"/>
<dbReference type="Pfam" id="PF01055">
    <property type="entry name" value="Glyco_hydro_31_2nd"/>
    <property type="match status" value="1"/>
</dbReference>
<keyword evidence="5" id="KW-0472">Membrane</keyword>
<dbReference type="Gene3D" id="2.60.40.1180">
    <property type="entry name" value="Golgi alpha-mannosidase II"/>
    <property type="match status" value="1"/>
</dbReference>
<dbReference type="Gene3D" id="3.20.20.80">
    <property type="entry name" value="Glycosidases"/>
    <property type="match status" value="1"/>
</dbReference>
<evidence type="ECO:0000256" key="5">
    <source>
        <dbReference type="SAM" id="Phobius"/>
    </source>
</evidence>
<dbReference type="SUPFAM" id="SSF51011">
    <property type="entry name" value="Glycosyl hydrolase domain"/>
    <property type="match status" value="1"/>
</dbReference>
<evidence type="ECO:0000256" key="2">
    <source>
        <dbReference type="ARBA" id="ARBA00022801"/>
    </source>
</evidence>
<dbReference type="InterPro" id="IPR050985">
    <property type="entry name" value="Alpha-glycosidase_related"/>
</dbReference>
<reference evidence="8" key="1">
    <citation type="submission" date="2021-02" db="EMBL/GenBank/DDBJ databases">
        <authorList>
            <person name="Nowell W R."/>
        </authorList>
    </citation>
    <scope>NUCLEOTIDE SEQUENCE</scope>
    <source>
        <strain evidence="8">Ploen Becks lab</strain>
    </source>
</reference>
<keyword evidence="5" id="KW-0812">Transmembrane</keyword>
<evidence type="ECO:0000259" key="7">
    <source>
        <dbReference type="Pfam" id="PF21365"/>
    </source>
</evidence>
<evidence type="ECO:0000259" key="6">
    <source>
        <dbReference type="Pfam" id="PF01055"/>
    </source>
</evidence>
<feature type="transmembrane region" description="Helical" evidence="5">
    <location>
        <begin position="27"/>
        <end position="51"/>
    </location>
</feature>
<dbReference type="Proteomes" id="UP000663879">
    <property type="component" value="Unassembled WGS sequence"/>
</dbReference>
<name>A0A813M9H8_9BILA</name>
<protein>
    <submittedName>
        <fullName evidence="8">Uncharacterized protein</fullName>
    </submittedName>
</protein>